<dbReference type="eggNOG" id="COG0673">
    <property type="taxonomic scope" value="Bacteria"/>
</dbReference>
<dbReference type="STRING" id="525904.Tter_1523"/>
<dbReference type="InterPro" id="IPR055170">
    <property type="entry name" value="GFO_IDH_MocA-like_dom"/>
</dbReference>
<protein>
    <submittedName>
        <fullName evidence="5">Inositol 2-dehydrogenase</fullName>
        <ecNumber evidence="5">1.1.1.18</ecNumber>
    </submittedName>
</protein>
<dbReference type="PANTHER" id="PTHR42840:SF3">
    <property type="entry name" value="BINDING ROSSMANN FOLD OXIDOREDUCTASE, PUTATIVE (AFU_ORTHOLOGUE AFUA_2G10240)-RELATED"/>
    <property type="match status" value="1"/>
</dbReference>
<dbReference type="SUPFAM" id="SSF51735">
    <property type="entry name" value="NAD(P)-binding Rossmann-fold domains"/>
    <property type="match status" value="1"/>
</dbReference>
<dbReference type="Pfam" id="PF01408">
    <property type="entry name" value="GFO_IDH_MocA"/>
    <property type="match status" value="1"/>
</dbReference>
<dbReference type="InterPro" id="IPR000683">
    <property type="entry name" value="Gfo/Idh/MocA-like_OxRdtase_N"/>
</dbReference>
<dbReference type="HOGENOM" id="CLU_023194_0_3_0"/>
<dbReference type="SUPFAM" id="SSF55347">
    <property type="entry name" value="Glyceraldehyde-3-phosphate dehydrogenase-like, C-terminal domain"/>
    <property type="match status" value="1"/>
</dbReference>
<feature type="domain" description="Gfo/Idh/MocA-like oxidoreductase N-terminal" evidence="3">
    <location>
        <begin position="16"/>
        <end position="134"/>
    </location>
</feature>
<accession>D1CCB4</accession>
<evidence type="ECO:0000259" key="3">
    <source>
        <dbReference type="Pfam" id="PF01408"/>
    </source>
</evidence>
<dbReference type="GO" id="GO:0050112">
    <property type="term" value="F:inositol 2-dehydrogenase (NAD+) activity"/>
    <property type="evidence" value="ECO:0007669"/>
    <property type="project" value="UniProtKB-EC"/>
</dbReference>
<comment type="similarity">
    <text evidence="1">Belongs to the Gfo/Idh/MocA family.</text>
</comment>
<dbReference type="KEGG" id="ttr:Tter_1523"/>
<organism evidence="5 6">
    <name type="scientific">Thermobaculum terrenum (strain ATCC BAA-798 / CCMEE 7001 / YNP1)</name>
    <dbReference type="NCBI Taxonomy" id="525904"/>
    <lineage>
        <taxon>Bacteria</taxon>
        <taxon>Bacillati</taxon>
        <taxon>Chloroflexota</taxon>
        <taxon>Chloroflexia</taxon>
        <taxon>Candidatus Thermobaculales</taxon>
        <taxon>Candidatus Thermobaculaceae</taxon>
        <taxon>Thermobaculum</taxon>
    </lineage>
</organism>
<dbReference type="GO" id="GO:0000166">
    <property type="term" value="F:nucleotide binding"/>
    <property type="evidence" value="ECO:0007669"/>
    <property type="project" value="InterPro"/>
</dbReference>
<dbReference type="PANTHER" id="PTHR42840">
    <property type="entry name" value="NAD(P)-BINDING ROSSMANN-FOLD SUPERFAMILY PROTEIN-RELATED"/>
    <property type="match status" value="1"/>
</dbReference>
<keyword evidence="6" id="KW-1185">Reference proteome</keyword>
<dbReference type="EC" id="1.1.1.18" evidence="5"/>
<keyword evidence="2 5" id="KW-0560">Oxidoreductase</keyword>
<feature type="domain" description="GFO/IDH/MocA-like oxidoreductase" evidence="4">
    <location>
        <begin position="143"/>
        <end position="262"/>
    </location>
</feature>
<dbReference type="NCBIfam" id="TIGR04380">
    <property type="entry name" value="myo_inos_iolG"/>
    <property type="match status" value="1"/>
</dbReference>
<evidence type="ECO:0000256" key="2">
    <source>
        <dbReference type="ARBA" id="ARBA00023002"/>
    </source>
</evidence>
<dbReference type="RefSeq" id="WP_012875463.1">
    <property type="nucleotide sequence ID" value="NC_013525.1"/>
</dbReference>
<name>D1CCB4_THET1</name>
<evidence type="ECO:0000259" key="4">
    <source>
        <dbReference type="Pfam" id="PF22725"/>
    </source>
</evidence>
<dbReference type="Proteomes" id="UP000000323">
    <property type="component" value="Chromosome 1"/>
</dbReference>
<sequence>MNLRERSNASTTSPPIGVGIIGLGRIGALHADHLMNAIRGARLVRAAVDPAHKKKLEAEGYPIPLTDDPGALINDPEVEAVVIASPSTFHYEHIVLVTEARKPLFCEKPLADNVPDAMKAADKIRTSGIPFQIGFQRRFDPGYRRARQLIEQGCIGVPELFKGVTCDRIPSVDYLKTSGGLFWDLGVHDFDAARFLTGLEIESVYAHGAVLVDKQLEEIDDVDYGLVILRFSSGAMGVVHNAWRAPWGYEIRAEVYGSKGKVVTELDEKFPTRLYDQRGIVIDRHTLFTERFRDAYRDEIQAFVDAILAGKIPSPGVDDAVKALLVADAATRSRKSRDWVQIPL</sequence>
<proteinExistence type="inferred from homology"/>
<dbReference type="InterPro" id="IPR030827">
    <property type="entry name" value="Myo_inos_IolG"/>
</dbReference>
<evidence type="ECO:0000256" key="1">
    <source>
        <dbReference type="ARBA" id="ARBA00010928"/>
    </source>
</evidence>
<evidence type="ECO:0000313" key="6">
    <source>
        <dbReference type="Proteomes" id="UP000000323"/>
    </source>
</evidence>
<reference evidence="6" key="1">
    <citation type="journal article" date="2010" name="Stand. Genomic Sci.">
        <title>Complete genome sequence of 'Thermobaculum terrenum' type strain (YNP1).</title>
        <authorList>
            <person name="Kiss H."/>
            <person name="Cleland D."/>
            <person name="Lapidus A."/>
            <person name="Lucas S."/>
            <person name="Glavina Del Rio T."/>
            <person name="Nolan M."/>
            <person name="Tice H."/>
            <person name="Han C."/>
            <person name="Goodwin L."/>
            <person name="Pitluck S."/>
            <person name="Liolios K."/>
            <person name="Ivanova N."/>
            <person name="Mavromatis K."/>
            <person name="Ovchinnikova G."/>
            <person name="Pati A."/>
            <person name="Chen A."/>
            <person name="Palaniappan K."/>
            <person name="Land M."/>
            <person name="Hauser L."/>
            <person name="Chang Y."/>
            <person name="Jeffries C."/>
            <person name="Lu M."/>
            <person name="Brettin T."/>
            <person name="Detter J."/>
            <person name="Goker M."/>
            <person name="Tindall B."/>
            <person name="Beck B."/>
            <person name="McDermott T."/>
            <person name="Woyke T."/>
            <person name="Bristow J."/>
            <person name="Eisen J."/>
            <person name="Markowitz V."/>
            <person name="Hugenholtz P."/>
            <person name="Kyrpides N."/>
            <person name="Klenk H."/>
            <person name="Cheng J."/>
        </authorList>
    </citation>
    <scope>NUCLEOTIDE SEQUENCE [LARGE SCALE GENOMIC DNA]</scope>
    <source>
        <strain evidence="6">ATCC BAA-798 / YNP1</strain>
    </source>
</reference>
<evidence type="ECO:0000313" key="5">
    <source>
        <dbReference type="EMBL" id="ACZ42429.1"/>
    </source>
</evidence>
<gene>
    <name evidence="5" type="ordered locus">Tter_1523</name>
</gene>
<dbReference type="Pfam" id="PF22725">
    <property type="entry name" value="GFO_IDH_MocA_C3"/>
    <property type="match status" value="1"/>
</dbReference>
<dbReference type="InterPro" id="IPR036291">
    <property type="entry name" value="NAD(P)-bd_dom_sf"/>
</dbReference>
<dbReference type="OrthoDB" id="9815825at2"/>
<dbReference type="Gene3D" id="3.40.50.720">
    <property type="entry name" value="NAD(P)-binding Rossmann-like Domain"/>
    <property type="match status" value="1"/>
</dbReference>
<dbReference type="Gene3D" id="3.30.360.10">
    <property type="entry name" value="Dihydrodipicolinate Reductase, domain 2"/>
    <property type="match status" value="1"/>
</dbReference>
<dbReference type="EMBL" id="CP001825">
    <property type="protein sequence ID" value="ACZ42429.1"/>
    <property type="molecule type" value="Genomic_DNA"/>
</dbReference>
<dbReference type="AlphaFoldDB" id="D1CCB4"/>